<organism evidence="3 4">
    <name type="scientific">Pyrrhoderma noxium</name>
    <dbReference type="NCBI Taxonomy" id="2282107"/>
    <lineage>
        <taxon>Eukaryota</taxon>
        <taxon>Fungi</taxon>
        <taxon>Dikarya</taxon>
        <taxon>Basidiomycota</taxon>
        <taxon>Agaricomycotina</taxon>
        <taxon>Agaricomycetes</taxon>
        <taxon>Hymenochaetales</taxon>
        <taxon>Hymenochaetaceae</taxon>
        <taxon>Pyrrhoderma</taxon>
    </lineage>
</organism>
<comment type="similarity">
    <text evidence="1">Belongs to the SPC24 family.</text>
</comment>
<evidence type="ECO:0000256" key="1">
    <source>
        <dbReference type="RuleBase" id="RU368011"/>
    </source>
</evidence>
<keyword evidence="4" id="KW-1185">Reference proteome</keyword>
<dbReference type="CDD" id="cd11565">
    <property type="entry name" value="RWD_Spc24"/>
    <property type="match status" value="1"/>
</dbReference>
<dbReference type="Pfam" id="PF08286">
    <property type="entry name" value="Spc24"/>
    <property type="match status" value="1"/>
</dbReference>
<gene>
    <name evidence="3" type="ORF">PNOK_0138200</name>
</gene>
<proteinExistence type="inferred from homology"/>
<protein>
    <recommendedName>
        <fullName evidence="1">Kinetochore protein Spc24</fullName>
    </recommendedName>
</protein>
<dbReference type="OrthoDB" id="3344830at2759"/>
<evidence type="ECO:0000313" key="4">
    <source>
        <dbReference type="Proteomes" id="UP000217199"/>
    </source>
</evidence>
<evidence type="ECO:0000313" key="3">
    <source>
        <dbReference type="EMBL" id="PAV24314.1"/>
    </source>
</evidence>
<keyword evidence="1" id="KW-0132">Cell division</keyword>
<feature type="coiled-coil region" evidence="2">
    <location>
        <begin position="96"/>
        <end position="123"/>
    </location>
</feature>
<accession>A0A286UXQ9</accession>
<keyword evidence="1" id="KW-0137">Centromere</keyword>
<dbReference type="GO" id="GO:0005634">
    <property type="term" value="C:nucleus"/>
    <property type="evidence" value="ECO:0007669"/>
    <property type="project" value="UniProtKB-SubCell"/>
</dbReference>
<keyword evidence="2" id="KW-0175">Coiled coil</keyword>
<keyword evidence="1" id="KW-0539">Nucleus</keyword>
<dbReference type="AlphaFoldDB" id="A0A286UXQ9"/>
<keyword evidence="1" id="KW-0995">Kinetochore</keyword>
<comment type="function">
    <text evidence="1">Acts as a component of the essential kinetochore-associated NDC80 complex, which is required for chromosome segregation and spindle checkpoint activity.</text>
</comment>
<sequence length="192" mass="20827">MGELQDAINLLQSMGPVFDPTDDFLNIVSAEEQMSSVAADRQKELDAKYAHLKSLTRTLEAARITCVRPPTIPSAEAHVETLNAQDAARLGFMKNINAAEGALAEKEGVLARLRAECSSLKASDPASEHELDASTLKLTLIRGLGFSTVTDKNGRVQKVLIRAPSGEVHSITFDEDKSDMEYANLLWNLASS</sequence>
<keyword evidence="1" id="KW-0498">Mitosis</keyword>
<dbReference type="STRING" id="2282107.A0A286UXQ9"/>
<evidence type="ECO:0000256" key="2">
    <source>
        <dbReference type="SAM" id="Coils"/>
    </source>
</evidence>
<name>A0A286UXQ9_9AGAM</name>
<keyword evidence="1" id="KW-0131">Cell cycle</keyword>
<reference evidence="3 4" key="1">
    <citation type="journal article" date="2017" name="Mol. Ecol.">
        <title>Comparative and population genomic landscape of Phellinus noxius: A hypervariable fungus causing root rot in trees.</title>
        <authorList>
            <person name="Chung C.L."/>
            <person name="Lee T.J."/>
            <person name="Akiba M."/>
            <person name="Lee H.H."/>
            <person name="Kuo T.H."/>
            <person name="Liu D."/>
            <person name="Ke H.M."/>
            <person name="Yokoi T."/>
            <person name="Roa M.B."/>
            <person name="Lu M.J."/>
            <person name="Chang Y.Y."/>
            <person name="Ann P.J."/>
            <person name="Tsai J.N."/>
            <person name="Chen C.Y."/>
            <person name="Tzean S.S."/>
            <person name="Ota Y."/>
            <person name="Hattori T."/>
            <person name="Sahashi N."/>
            <person name="Liou R.F."/>
            <person name="Kikuchi T."/>
            <person name="Tsai I.J."/>
        </authorList>
    </citation>
    <scope>NUCLEOTIDE SEQUENCE [LARGE SCALE GENOMIC DNA]</scope>
    <source>
        <strain evidence="3 4">FFPRI411160</strain>
    </source>
</reference>
<dbReference type="EMBL" id="NBII01000001">
    <property type="protein sequence ID" value="PAV24314.1"/>
    <property type="molecule type" value="Genomic_DNA"/>
</dbReference>
<comment type="subcellular location">
    <subcellularLocation>
        <location evidence="1">Nucleus</location>
    </subcellularLocation>
    <subcellularLocation>
        <location evidence="1">Chromosome</location>
        <location evidence="1">Centromere</location>
        <location evidence="1">Kinetochore</location>
    </subcellularLocation>
</comment>
<comment type="subunit">
    <text evidence="1">Component of the NDC80 complex.</text>
</comment>
<keyword evidence="1" id="KW-0158">Chromosome</keyword>
<dbReference type="InterPro" id="IPR013252">
    <property type="entry name" value="Ndc80_Spc24"/>
</dbReference>
<dbReference type="Proteomes" id="UP000217199">
    <property type="component" value="Unassembled WGS sequence"/>
</dbReference>
<comment type="caution">
    <text evidence="3">The sequence shown here is derived from an EMBL/GenBank/DDBJ whole genome shotgun (WGS) entry which is preliminary data.</text>
</comment>
<dbReference type="GO" id="GO:0000776">
    <property type="term" value="C:kinetochore"/>
    <property type="evidence" value="ECO:0007669"/>
    <property type="project" value="UniProtKB-KW"/>
</dbReference>
<dbReference type="GO" id="GO:0051301">
    <property type="term" value="P:cell division"/>
    <property type="evidence" value="ECO:0007669"/>
    <property type="project" value="UniProtKB-UniRule"/>
</dbReference>
<dbReference type="InParanoid" id="A0A286UXQ9"/>